<feature type="compositionally biased region" description="Basic residues" evidence="12">
    <location>
        <begin position="7"/>
        <end position="33"/>
    </location>
</feature>
<gene>
    <name evidence="14" type="ORF">EYW47_14400</name>
</gene>
<evidence type="ECO:0000256" key="8">
    <source>
        <dbReference type="ARBA" id="ARBA00022982"/>
    </source>
</evidence>
<evidence type="ECO:0000256" key="10">
    <source>
        <dbReference type="ARBA" id="ARBA00023004"/>
    </source>
</evidence>
<dbReference type="GO" id="GO:0005886">
    <property type="term" value="C:plasma membrane"/>
    <property type="evidence" value="ECO:0007669"/>
    <property type="project" value="UniProtKB-SubCell"/>
</dbReference>
<dbReference type="AlphaFoldDB" id="A0A4R5M940"/>
<evidence type="ECO:0000256" key="13">
    <source>
        <dbReference type="SAM" id="Phobius"/>
    </source>
</evidence>
<evidence type="ECO:0000313" key="15">
    <source>
        <dbReference type="Proteomes" id="UP000295722"/>
    </source>
</evidence>
<evidence type="ECO:0000256" key="11">
    <source>
        <dbReference type="ARBA" id="ARBA00023136"/>
    </source>
</evidence>
<comment type="caution">
    <text evidence="14">The sequence shown here is derived from an EMBL/GenBank/DDBJ whole genome shotgun (WGS) entry which is preliminary data.</text>
</comment>
<feature type="region of interest" description="Disordered" evidence="12">
    <location>
        <begin position="1"/>
        <end position="59"/>
    </location>
</feature>
<comment type="subcellular location">
    <subcellularLocation>
        <location evidence="1">Cell membrane</location>
        <topology evidence="1">Multi-pass membrane protein</topology>
    </subcellularLocation>
</comment>
<sequence>MGEARATHPRAHPSRRRARRRAPRRGHHLHRHGPACASAAQESRAGCEPSMKEAPFDGRKRTVSWLPATPRCSPPPGMNRVGPRIHFFATLMVALGTTISASWILAANQRVHAGPEQQIKAPPGRMGRANLVPSPCCSLPPRAPCFMS</sequence>
<reference evidence="14 15" key="1">
    <citation type="submission" date="2019-03" db="EMBL/GenBank/DDBJ databases">
        <title>Paraburkholderia sp. 4M-K11, isolated from subtropical forest soil.</title>
        <authorList>
            <person name="Gao Z.-H."/>
            <person name="Qiu L.-H."/>
        </authorList>
    </citation>
    <scope>NUCLEOTIDE SEQUENCE [LARGE SCALE GENOMIC DNA]</scope>
    <source>
        <strain evidence="14 15">4M-K11</strain>
    </source>
</reference>
<dbReference type="InterPro" id="IPR002585">
    <property type="entry name" value="Cyt-d_ubiquinol_oxidase_su_1"/>
</dbReference>
<evidence type="ECO:0000256" key="9">
    <source>
        <dbReference type="ARBA" id="ARBA00022989"/>
    </source>
</evidence>
<evidence type="ECO:0000256" key="3">
    <source>
        <dbReference type="ARBA" id="ARBA00022448"/>
    </source>
</evidence>
<evidence type="ECO:0000256" key="7">
    <source>
        <dbReference type="ARBA" id="ARBA00022723"/>
    </source>
</evidence>
<feature type="transmembrane region" description="Helical" evidence="13">
    <location>
        <begin position="85"/>
        <end position="106"/>
    </location>
</feature>
<keyword evidence="3" id="KW-0813">Transport</keyword>
<organism evidence="14 15">
    <name type="scientific">Paraburkholderia silviterrae</name>
    <dbReference type="NCBI Taxonomy" id="2528715"/>
    <lineage>
        <taxon>Bacteria</taxon>
        <taxon>Pseudomonadati</taxon>
        <taxon>Pseudomonadota</taxon>
        <taxon>Betaproteobacteria</taxon>
        <taxon>Burkholderiales</taxon>
        <taxon>Burkholderiaceae</taxon>
        <taxon>Paraburkholderia</taxon>
    </lineage>
</organism>
<feature type="compositionally biased region" description="Basic and acidic residues" evidence="12">
    <location>
        <begin position="50"/>
        <end position="59"/>
    </location>
</feature>
<dbReference type="EMBL" id="SMRP01000006">
    <property type="protein sequence ID" value="TDG23132.1"/>
    <property type="molecule type" value="Genomic_DNA"/>
</dbReference>
<dbReference type="GO" id="GO:0019646">
    <property type="term" value="P:aerobic electron transport chain"/>
    <property type="evidence" value="ECO:0007669"/>
    <property type="project" value="InterPro"/>
</dbReference>
<keyword evidence="10" id="KW-0408">Iron</keyword>
<keyword evidence="6 13" id="KW-0812">Transmembrane</keyword>
<keyword evidence="7" id="KW-0479">Metal-binding</keyword>
<dbReference type="GO" id="GO:0009055">
    <property type="term" value="F:electron transfer activity"/>
    <property type="evidence" value="ECO:0007669"/>
    <property type="project" value="InterPro"/>
</dbReference>
<accession>A0A4R5M940</accession>
<proteinExistence type="inferred from homology"/>
<keyword evidence="4" id="KW-1003">Cell membrane</keyword>
<protein>
    <submittedName>
        <fullName evidence="14">Uncharacterized protein</fullName>
    </submittedName>
</protein>
<dbReference type="GO" id="GO:0046872">
    <property type="term" value="F:metal ion binding"/>
    <property type="evidence" value="ECO:0007669"/>
    <property type="project" value="UniProtKB-KW"/>
</dbReference>
<evidence type="ECO:0000256" key="5">
    <source>
        <dbReference type="ARBA" id="ARBA00022617"/>
    </source>
</evidence>
<keyword evidence="9 13" id="KW-1133">Transmembrane helix</keyword>
<evidence type="ECO:0000256" key="12">
    <source>
        <dbReference type="SAM" id="MobiDB-lite"/>
    </source>
</evidence>
<dbReference type="Proteomes" id="UP000295722">
    <property type="component" value="Unassembled WGS sequence"/>
</dbReference>
<dbReference type="Pfam" id="PF01654">
    <property type="entry name" value="Cyt_bd_oxida_I"/>
    <property type="match status" value="1"/>
</dbReference>
<name>A0A4R5M940_9BURK</name>
<evidence type="ECO:0000256" key="6">
    <source>
        <dbReference type="ARBA" id="ARBA00022692"/>
    </source>
</evidence>
<evidence type="ECO:0000256" key="4">
    <source>
        <dbReference type="ARBA" id="ARBA00022475"/>
    </source>
</evidence>
<evidence type="ECO:0000256" key="1">
    <source>
        <dbReference type="ARBA" id="ARBA00004651"/>
    </source>
</evidence>
<evidence type="ECO:0000256" key="2">
    <source>
        <dbReference type="ARBA" id="ARBA00009819"/>
    </source>
</evidence>
<evidence type="ECO:0000313" key="14">
    <source>
        <dbReference type="EMBL" id="TDG23132.1"/>
    </source>
</evidence>
<keyword evidence="11 13" id="KW-0472">Membrane</keyword>
<keyword evidence="8" id="KW-0249">Electron transport</keyword>
<dbReference type="GO" id="GO:0070069">
    <property type="term" value="C:cytochrome complex"/>
    <property type="evidence" value="ECO:0007669"/>
    <property type="project" value="InterPro"/>
</dbReference>
<comment type="similarity">
    <text evidence="2">Belongs to the cytochrome ubiquinol oxidase subunit 1 family.</text>
</comment>
<keyword evidence="15" id="KW-1185">Reference proteome</keyword>
<keyword evidence="5" id="KW-0349">Heme</keyword>